<dbReference type="AlphaFoldDB" id="A0A7I8DGL9"/>
<sequence length="485" mass="54383">MKAKKLVSVLMIIVLVLSSLTACSGNKTTGSNNAPAATTANEDSNTNDAAATDGASADAEAQADSLLGPMTTDEITLTYASWGLGEKGETEAKDKQIEAFMKAYPNIKVEFVTIDQAAWNDGLTTLAATGTLPDVFWTFSVTDVIANQWALDVTDYYEKDPDTKEIYPAMINNAKINGKLYSMPIVMFPYLVFLNKTLFEKYNEPLPSYDWTMDDFKDIATRISHPEDFNFGTSNPNYADYFPAQYTENESMRGWDGSSYHFDQAWIDGMNLKYDFIDKGICEWASAEDKKKWLGDEGAWPPGFGRSAMHFDWTWTIAYFEDAVKQQSGCDFLYYPQPAGPSGKQMAVVDYGVISATTQHPREAWELQKWTSWGEEACLNRLEGYKQAGVSVVSRMPVIQNEKVWDAVTNFTDREDIKEVYKRLTNVVPTVGSVAPGWTQFDTWANDNGIWTQLDNREVTPAEMADTLTKKANEIKDEWLANLPQ</sequence>
<evidence type="ECO:0000256" key="5">
    <source>
        <dbReference type="SAM" id="MobiDB-lite"/>
    </source>
</evidence>
<evidence type="ECO:0000256" key="3">
    <source>
        <dbReference type="ARBA" id="ARBA00022448"/>
    </source>
</evidence>
<dbReference type="RefSeq" id="WP_185257947.1">
    <property type="nucleotide sequence ID" value="NZ_AP023368.1"/>
</dbReference>
<dbReference type="Gene3D" id="3.40.190.10">
    <property type="entry name" value="Periplasmic binding protein-like II"/>
    <property type="match status" value="1"/>
</dbReference>
<dbReference type="PROSITE" id="PS51257">
    <property type="entry name" value="PROKAR_LIPOPROTEIN"/>
    <property type="match status" value="1"/>
</dbReference>
<dbReference type="Proteomes" id="UP000515703">
    <property type="component" value="Chromosome"/>
</dbReference>
<dbReference type="GO" id="GO:0030313">
    <property type="term" value="C:cell envelope"/>
    <property type="evidence" value="ECO:0007669"/>
    <property type="project" value="UniProtKB-SubCell"/>
</dbReference>
<comment type="similarity">
    <text evidence="2">Belongs to the bacterial solute-binding protein 1 family.</text>
</comment>
<dbReference type="PANTHER" id="PTHR43649">
    <property type="entry name" value="ARABINOSE-BINDING PROTEIN-RELATED"/>
    <property type="match status" value="1"/>
</dbReference>
<protein>
    <submittedName>
        <fullName evidence="7">ABC transporter substrate-binding protein</fullName>
    </submittedName>
</protein>
<reference evidence="7 8" key="2">
    <citation type="submission" date="2020-08" db="EMBL/GenBank/DDBJ databases">
        <authorList>
            <person name="Ueki A."/>
            <person name="Tonouchi A."/>
        </authorList>
    </citation>
    <scope>NUCLEOTIDE SEQUENCE [LARGE SCALE GENOMIC DNA]</scope>
    <source>
        <strain evidence="7 8">CTTW</strain>
    </source>
</reference>
<dbReference type="InterPro" id="IPR006059">
    <property type="entry name" value="SBP"/>
</dbReference>
<reference evidence="7 8" key="1">
    <citation type="submission" date="2020-08" db="EMBL/GenBank/DDBJ databases">
        <title>Draft genome sequencing of an Anaerocolumna strain isolated from anoxic soil subjected to BSD treatment.</title>
        <authorList>
            <person name="Uek A."/>
            <person name="Tonouchi A."/>
        </authorList>
    </citation>
    <scope>NUCLEOTIDE SEQUENCE [LARGE SCALE GENOMIC DNA]</scope>
    <source>
        <strain evidence="7 8">CTTW</strain>
    </source>
</reference>
<name>A0A7I8DGL9_9FIRM</name>
<evidence type="ECO:0000256" key="1">
    <source>
        <dbReference type="ARBA" id="ARBA00004196"/>
    </source>
</evidence>
<dbReference type="InterPro" id="IPR050490">
    <property type="entry name" value="Bact_solute-bd_prot1"/>
</dbReference>
<keyword evidence="8" id="KW-1185">Reference proteome</keyword>
<comment type="subcellular location">
    <subcellularLocation>
        <location evidence="1">Cell envelope</location>
    </subcellularLocation>
</comment>
<accession>A0A7I8DGL9</accession>
<dbReference type="EMBL" id="AP023368">
    <property type="protein sequence ID" value="BCJ97530.1"/>
    <property type="molecule type" value="Genomic_DNA"/>
</dbReference>
<feature type="region of interest" description="Disordered" evidence="5">
    <location>
        <begin position="27"/>
        <end position="55"/>
    </location>
</feature>
<evidence type="ECO:0000256" key="6">
    <source>
        <dbReference type="SAM" id="SignalP"/>
    </source>
</evidence>
<evidence type="ECO:0000256" key="2">
    <source>
        <dbReference type="ARBA" id="ARBA00008520"/>
    </source>
</evidence>
<dbReference type="SUPFAM" id="SSF53850">
    <property type="entry name" value="Periplasmic binding protein-like II"/>
    <property type="match status" value="1"/>
</dbReference>
<evidence type="ECO:0000313" key="7">
    <source>
        <dbReference type="EMBL" id="BCJ97530.1"/>
    </source>
</evidence>
<dbReference type="PANTHER" id="PTHR43649:SF31">
    <property type="entry name" value="SN-GLYCEROL-3-PHOSPHATE-BINDING PERIPLASMIC PROTEIN UGPB"/>
    <property type="match status" value="1"/>
</dbReference>
<feature type="signal peptide" evidence="6">
    <location>
        <begin position="1"/>
        <end position="24"/>
    </location>
</feature>
<evidence type="ECO:0000313" key="8">
    <source>
        <dbReference type="Proteomes" id="UP000515703"/>
    </source>
</evidence>
<keyword evidence="3" id="KW-0813">Transport</keyword>
<keyword evidence="4 6" id="KW-0732">Signal</keyword>
<gene>
    <name evidence="7" type="ORF">bsdcttw_05710</name>
</gene>
<evidence type="ECO:0000256" key="4">
    <source>
        <dbReference type="ARBA" id="ARBA00022729"/>
    </source>
</evidence>
<dbReference type="KEGG" id="acht:bsdcttw_05710"/>
<feature type="chain" id="PRO_5038339819" evidence="6">
    <location>
        <begin position="25"/>
        <end position="485"/>
    </location>
</feature>
<proteinExistence type="inferred from homology"/>
<dbReference type="Pfam" id="PF01547">
    <property type="entry name" value="SBP_bac_1"/>
    <property type="match status" value="1"/>
</dbReference>
<feature type="compositionally biased region" description="Low complexity" evidence="5">
    <location>
        <begin position="36"/>
        <end position="55"/>
    </location>
</feature>
<organism evidence="7 8">
    <name type="scientific">Anaerocolumna chitinilytica</name>
    <dbReference type="NCBI Taxonomy" id="1727145"/>
    <lineage>
        <taxon>Bacteria</taxon>
        <taxon>Bacillati</taxon>
        <taxon>Bacillota</taxon>
        <taxon>Clostridia</taxon>
        <taxon>Lachnospirales</taxon>
        <taxon>Lachnospiraceae</taxon>
        <taxon>Anaerocolumna</taxon>
    </lineage>
</organism>